<evidence type="ECO:0007829" key="5">
    <source>
        <dbReference type="PubMed" id="19608861"/>
    </source>
</evidence>
<dbReference type="ExpressionAtlas" id="A0A3B3IRM6">
    <property type="expression patterns" value="baseline and differential"/>
</dbReference>
<dbReference type="GeneTree" id="ENSGT00940000154961"/>
<dbReference type="Ensembl" id="ENST00000649365.1">
    <property type="protein sequence ID" value="ENSP00000496835.1"/>
    <property type="gene ID" value="ENSG00000006530.18"/>
</dbReference>
<evidence type="ECO:0007829" key="6">
    <source>
        <dbReference type="PubMed" id="22814378"/>
    </source>
</evidence>
<evidence type="ECO:0007829" key="4">
    <source>
        <dbReference type="ProteomicsDB" id="A0A3B3IRM6"/>
    </source>
</evidence>
<proteinExistence type="evidence at protein level"/>
<accession>A0A3B3IRM6</accession>
<dbReference type="VEuPathDB" id="HostDB:ENSG00000006530"/>
<dbReference type="SMR" id="A0A3B3IRM6"/>
<dbReference type="AlphaFoldDB" id="A0A3B3IRM6"/>
<dbReference type="Bgee" id="ENSG00000006530">
    <property type="expression patterns" value="Expressed in adrenal tissue and 94 other cell types or tissues"/>
</dbReference>
<dbReference type="Ensembl" id="ENST00000649365.1">
    <property type="protein sequence ID" value="ENSP00000496835.1"/>
    <property type="gene ID" value="ENSG00000006530.19"/>
</dbReference>
<evidence type="ECO:0000313" key="2">
    <source>
        <dbReference type="Proteomes" id="UP000005640"/>
    </source>
</evidence>
<reference evidence="5" key="4">
    <citation type="journal article" date="2009" name="Science">
        <title>Lysine acetylation targets protein complexes and co-regulates major cellular functions.</title>
        <authorList>
            <person name="Choudhary C."/>
            <person name="Kumar C."/>
            <person name="Gnad F."/>
            <person name="Nielsen M.L."/>
            <person name="Rehman M."/>
            <person name="Walther T.C."/>
            <person name="Olsen J.V."/>
            <person name="Mann M."/>
        </authorList>
    </citation>
    <scope>IDENTIFICATION BY MASS SPECTROMETRY [LARGE SCALE ANALYSIS]</scope>
</reference>
<reference evidence="1 2" key="2">
    <citation type="journal article" date="2003" name="Nature">
        <title>The DNA sequence of human chromosome 7.</title>
        <authorList>
            <person name="Hillier L.W."/>
            <person name="Fulton R.S."/>
            <person name="Fulton L.A."/>
            <person name="Graves T.A."/>
            <person name="Pepin K.H."/>
            <person name="Wagner-McPherson C."/>
            <person name="Layman D."/>
            <person name="Maas J."/>
            <person name="Jaeger S."/>
            <person name="Walker R."/>
            <person name="Wylie K."/>
            <person name="Sekhon M."/>
            <person name="Becker M.C."/>
            <person name="O'Laughlin M.D."/>
            <person name="Schaller M.E."/>
            <person name="Fewell G.A."/>
            <person name="Delehaunty K.D."/>
            <person name="Miner T.L."/>
            <person name="Nash W.E."/>
            <person name="Cordes M."/>
            <person name="Du H."/>
            <person name="Sun H."/>
            <person name="Edwards J."/>
            <person name="Bradshaw-Cordum H."/>
            <person name="Ali J."/>
            <person name="Andrews S."/>
            <person name="Isak A."/>
            <person name="Vanbrunt A."/>
            <person name="Nguyen C."/>
            <person name="Du F."/>
            <person name="Lamar B."/>
            <person name="Courtney L."/>
            <person name="Kalicki J."/>
            <person name="Ozersky P."/>
            <person name="Bielicki L."/>
            <person name="Scott K."/>
            <person name="Holmes A."/>
            <person name="Harkins R."/>
            <person name="Harris A."/>
            <person name="Strong C.M."/>
            <person name="Hou S."/>
            <person name="Tomlinson C."/>
            <person name="Dauphin-Kohlberg S."/>
            <person name="Kozlowicz-Reilly A."/>
            <person name="Leonard S."/>
            <person name="Rohlfing T."/>
            <person name="Rock S.M."/>
            <person name="Tin-Wollam A.M."/>
            <person name="Abbott A."/>
            <person name="Minx P."/>
            <person name="Maupin R."/>
            <person name="Strowmatt C."/>
            <person name="Latreille P."/>
            <person name="Miller N."/>
            <person name="Johnson D."/>
            <person name="Murray J."/>
            <person name="Woessner J.P."/>
            <person name="Wendl M.C."/>
            <person name="Yang S.P."/>
            <person name="Schultz B.R."/>
            <person name="Wallis J.W."/>
            <person name="Spieth J."/>
            <person name="Bieri T.A."/>
            <person name="Nelson J.O."/>
            <person name="Berkowicz N."/>
            <person name="Wohldmann P.E."/>
            <person name="Cook L.L."/>
            <person name="Hickenbotham M.T."/>
            <person name="Eldred J."/>
            <person name="Williams D."/>
            <person name="Bedell J.A."/>
            <person name="Mardis E.R."/>
            <person name="Clifton S.W."/>
            <person name="Chissoe S.L."/>
            <person name="Marra M.A."/>
            <person name="Raymond C."/>
            <person name="Haugen E."/>
            <person name="Gillett W."/>
            <person name="Zhou Y."/>
            <person name="James R."/>
            <person name="Phelps K."/>
            <person name="Iadanoto S."/>
            <person name="Bubb K."/>
            <person name="Simms E."/>
            <person name="Levy R."/>
            <person name="Clendenning J."/>
            <person name="Kaul R."/>
            <person name="Kent W.J."/>
            <person name="Furey T.S."/>
            <person name="Baertsch R.A."/>
            <person name="Brent M.R."/>
            <person name="Keibler E."/>
            <person name="Flicek P."/>
            <person name="Bork P."/>
            <person name="Suyama M."/>
            <person name="Bailey J.A."/>
            <person name="Portnoy M.E."/>
            <person name="Torrents D."/>
            <person name="Chinwalla A.T."/>
            <person name="Gish W.R."/>
            <person name="Eddy S.R."/>
            <person name="McPherson J.D."/>
            <person name="Olson M.V."/>
            <person name="Eichler E.E."/>
            <person name="Green E.D."/>
            <person name="Waterston R.H."/>
            <person name="Wilson R.K."/>
        </authorList>
    </citation>
    <scope>NUCLEOTIDE SEQUENCE [LARGE SCALE GENOMIC DNA]</scope>
</reference>
<organism evidence="1 2">
    <name type="scientific">Homo sapiens</name>
    <name type="common">Human</name>
    <dbReference type="NCBI Taxonomy" id="9606"/>
    <lineage>
        <taxon>Eukaryota</taxon>
        <taxon>Metazoa</taxon>
        <taxon>Chordata</taxon>
        <taxon>Craniata</taxon>
        <taxon>Vertebrata</taxon>
        <taxon>Euteleostomi</taxon>
        <taxon>Mammalia</taxon>
        <taxon>Eutheria</taxon>
        <taxon>Euarchontoglires</taxon>
        <taxon>Primates</taxon>
        <taxon>Haplorrhini</taxon>
        <taxon>Catarrhini</taxon>
        <taxon>Hominidae</taxon>
        <taxon>Homo</taxon>
    </lineage>
</organism>
<dbReference type="EMBL" id="AC004918">
    <property type="status" value="NOT_ANNOTATED_CDS"/>
    <property type="molecule type" value="Genomic_DNA"/>
</dbReference>
<dbReference type="PANTHER" id="PTHR12138">
    <property type="entry name" value="PRIMATE-EXPANDED PROTEIN FAMILY"/>
    <property type="match status" value="1"/>
</dbReference>
<sequence length="81" mass="8943">MTVFFKTLRNHWKKTTAGLCLLTWGGHWLYGKHCDNLLRRAACQEAQTSLALLPRLECNGTISAHCNLRLPGSSDSLASAS</sequence>
<evidence type="ECO:0007829" key="3">
    <source>
        <dbReference type="PeptideAtlas" id="A0A3B3IRM6"/>
    </source>
</evidence>
<dbReference type="HGNC" id="HGNC:21869">
    <property type="gene designation" value="AGK"/>
</dbReference>
<dbReference type="EMBL" id="AC073878">
    <property type="status" value="NOT_ANNOTATED_CDS"/>
    <property type="molecule type" value="Genomic_DNA"/>
</dbReference>
<dbReference type="EMBL" id="AC099547">
    <property type="status" value="NOT_ANNOTATED_CDS"/>
    <property type="molecule type" value="Genomic_DNA"/>
</dbReference>
<reference evidence="1" key="7">
    <citation type="submission" date="2025-09" db="UniProtKB">
        <authorList>
            <consortium name="Ensembl"/>
        </authorList>
    </citation>
    <scope>IDENTIFICATION</scope>
</reference>
<reference evidence="1" key="6">
    <citation type="submission" date="2025-08" db="UniProtKB">
        <authorList>
            <consortium name="Ensembl"/>
        </authorList>
    </citation>
    <scope>IDENTIFICATION</scope>
</reference>
<evidence type="ECO:0000313" key="1">
    <source>
        <dbReference type="Ensembl" id="ENSP00000496835.1"/>
    </source>
</evidence>
<dbReference type="PANTHER" id="PTHR12138:SF152">
    <property type="entry name" value="C2H2-TYPE DOMAIN-CONTAINING PROTEIN"/>
    <property type="match status" value="1"/>
</dbReference>
<name>A0A3B3IRM6_HUMAN</name>
<protein>
    <submittedName>
        <fullName evidence="1">Acylglycerol kinase</fullName>
    </submittedName>
</protein>
<reference evidence="1 2" key="3">
    <citation type="journal article" date="2004" name="Nature">
        <title>Finishing the euchromatic sequence of the human genome.</title>
        <authorList>
            <consortium name="International Human Genome Sequencing Consortium"/>
        </authorList>
    </citation>
    <scope>NUCLEOTIDE SEQUENCE [LARGE SCALE GENOMIC DNA]</scope>
</reference>
<dbReference type="Proteomes" id="UP000005640">
    <property type="component" value="Chromosome 7"/>
</dbReference>
<reference evidence="1 2" key="1">
    <citation type="journal article" date="2001" name="Nature">
        <title>Initial sequencing and analysis of the human genome.</title>
        <authorList>
            <consortium name="International Human Genome Sequencing Consortium"/>
            <person name="Lander E.S."/>
            <person name="Linton L.M."/>
            <person name="Birren B."/>
            <person name="Nusbaum C."/>
            <person name="Zody M.C."/>
            <person name="Baldwin J."/>
            <person name="Devon K."/>
            <person name="Dewar K."/>
            <person name="Doyle M."/>
            <person name="FitzHugh W."/>
            <person name="Funke R."/>
            <person name="Gage D."/>
            <person name="Harris K."/>
            <person name="Heaford A."/>
            <person name="Howland J."/>
            <person name="Kann L."/>
            <person name="Lehoczky J."/>
            <person name="LeVine R."/>
            <person name="McEwan P."/>
            <person name="McKernan K."/>
            <person name="Meldrim J."/>
            <person name="Mesirov J.P."/>
            <person name="Miranda C."/>
            <person name="Morris W."/>
            <person name="Naylor J."/>
            <person name="Raymond C."/>
            <person name="Rosetti M."/>
            <person name="Santos R."/>
            <person name="Sheridan A."/>
            <person name="Sougnez C."/>
            <person name="Stange-Thomann N."/>
            <person name="Stojanovic N."/>
            <person name="Subramanian A."/>
            <person name="Wyman D."/>
            <person name="Rogers J."/>
            <person name="Sulston J."/>
            <person name="Ainscough R."/>
            <person name="Beck S."/>
            <person name="Bentley D."/>
            <person name="Burton J."/>
            <person name="Clee C."/>
            <person name="Carter N."/>
            <person name="Coulson A."/>
            <person name="Deadman R."/>
            <person name="Deloukas P."/>
            <person name="Dunham A."/>
            <person name="Dunham I."/>
            <person name="Durbin R."/>
            <person name="French L."/>
            <person name="Grafham D."/>
            <person name="Gregory S."/>
            <person name="Hubbard T."/>
            <person name="Humphray S."/>
            <person name="Hunt A."/>
            <person name="Jones M."/>
            <person name="Lloyd C."/>
            <person name="McMurray A."/>
            <person name="Matthews L."/>
            <person name="Mercer S."/>
            <person name="Milne S."/>
            <person name="Mullikin J.C."/>
            <person name="Mungall A."/>
            <person name="Plumb R."/>
            <person name="Ross M."/>
            <person name="Shownkeen R."/>
            <person name="Sims S."/>
            <person name="Waterston R.H."/>
            <person name="Wilson R.K."/>
            <person name="Hillier L.W."/>
            <person name="McPherson J.D."/>
            <person name="Marra M.A."/>
            <person name="Mardis E.R."/>
            <person name="Fulton L.A."/>
            <person name="Chinwalla A.T."/>
            <person name="Pepin K.H."/>
            <person name="Gish W.R."/>
            <person name="Chissoe S.L."/>
            <person name="Wendl M.C."/>
            <person name="Delehaunty K.D."/>
            <person name="Miner T.L."/>
            <person name="Delehaunty A."/>
            <person name="Kramer J.B."/>
            <person name="Cook L.L."/>
            <person name="Fulton R.S."/>
            <person name="Johnson D.L."/>
            <person name="Minx P.J."/>
            <person name="Clifton S.W."/>
            <person name="Hawkins T."/>
            <person name="Branscomb E."/>
            <person name="Predki P."/>
            <person name="Richardson P."/>
            <person name="Wenning S."/>
            <person name="Slezak T."/>
            <person name="Doggett N."/>
            <person name="Cheng J.F."/>
            <person name="Olsen A."/>
            <person name="Lucas S."/>
            <person name="Elkin C."/>
            <person name="Uberbacher E."/>
            <person name="Frazier M."/>
            <person name="Gibbs R.A."/>
            <person name="Muzny D.M."/>
            <person name="Scherer S.E."/>
            <person name="Bouck J.B."/>
            <person name="Sodergren E.J."/>
            <person name="Worley K.C."/>
            <person name="Rives C.M."/>
            <person name="Gorrell J.H."/>
            <person name="Metzker M.L."/>
            <person name="Naylor S.L."/>
            <person name="Kucherlapati R.S."/>
            <person name="Nelson D.L."/>
            <person name="Weinstock G.M."/>
            <person name="Sakaki Y."/>
            <person name="Fujiyama A."/>
            <person name="Hattori M."/>
            <person name="Yada T."/>
            <person name="Toyoda A."/>
            <person name="Itoh T."/>
            <person name="Kawagoe C."/>
            <person name="Watanabe H."/>
            <person name="Totoki Y."/>
            <person name="Taylor T."/>
            <person name="Weissenbach J."/>
            <person name="Heilig R."/>
            <person name="Saurin W."/>
            <person name="Artiguenave F."/>
            <person name="Brottier P."/>
            <person name="Bruls T."/>
            <person name="Pelletier E."/>
            <person name="Robert C."/>
            <person name="Wincker P."/>
            <person name="Smith D.R."/>
            <person name="Doucette-Stamm L."/>
            <person name="Rubenfield M."/>
            <person name="Weinstock K."/>
            <person name="Lee H.M."/>
            <person name="Dubois J."/>
            <person name="Rosenthal A."/>
            <person name="Platzer M."/>
            <person name="Nyakatura G."/>
            <person name="Taudien S."/>
            <person name="Rump A."/>
            <person name="Yang H."/>
            <person name="Yu J."/>
            <person name="Wang J."/>
            <person name="Huang G."/>
            <person name="Gu J."/>
            <person name="Hood L."/>
            <person name="Rowen L."/>
            <person name="Madan A."/>
            <person name="Qin S."/>
            <person name="Davis R.W."/>
            <person name="Federspiel N.A."/>
            <person name="Abola A.P."/>
            <person name="Proctor M.J."/>
            <person name="Myers R.M."/>
            <person name="Schmutz J."/>
            <person name="Dickson M."/>
            <person name="Grimwood J."/>
            <person name="Cox D.R."/>
            <person name="Olson M.V."/>
            <person name="Kaul R."/>
            <person name="Raymond C."/>
            <person name="Shimizu N."/>
            <person name="Kawasaki K."/>
            <person name="Minoshima S."/>
            <person name="Evans G.A."/>
            <person name="Athanasiou M."/>
            <person name="Schultz R."/>
            <person name="Roe B.A."/>
            <person name="Chen F."/>
            <person name="Pan H."/>
            <person name="Ramser J."/>
            <person name="Lehrach H."/>
            <person name="Reinhardt R."/>
            <person name="McCombie W.R."/>
            <person name="de la Bastide M."/>
            <person name="Dedhia N."/>
            <person name="Blocker H."/>
            <person name="Hornischer K."/>
            <person name="Nordsiek G."/>
            <person name="Agarwala R."/>
            <person name="Aravind L."/>
            <person name="Bailey J.A."/>
            <person name="Bateman A."/>
            <person name="Batzoglou S."/>
            <person name="Birney E."/>
            <person name="Bork P."/>
            <person name="Brown D.G."/>
            <person name="Burge C.B."/>
            <person name="Cerutti L."/>
            <person name="Chen H.C."/>
            <person name="Church D."/>
            <person name="Clamp M."/>
            <person name="Copley R.R."/>
            <person name="Doerks T."/>
            <person name="Eddy S.R."/>
            <person name="Eichler E.E."/>
            <person name="Furey T.S."/>
            <person name="Galagan J."/>
            <person name="Gilbert J.G."/>
            <person name="Harmon C."/>
            <person name="Hayashizaki Y."/>
            <person name="Haussler D."/>
            <person name="Hermjakob H."/>
            <person name="Hokamp K."/>
            <person name="Jang W."/>
            <person name="Johnson L.S."/>
            <person name="Jones T.A."/>
            <person name="Kasif S."/>
            <person name="Kaspryzk A."/>
            <person name="Kennedy S."/>
            <person name="Kent W.J."/>
            <person name="Kitts P."/>
            <person name="Koonin E.V."/>
            <person name="Korf I."/>
            <person name="Kulp D."/>
            <person name="Lancet D."/>
            <person name="Lowe T.M."/>
            <person name="McLysaght A."/>
            <person name="Mikkelsen T."/>
            <person name="Moran J.V."/>
            <person name="Mulder N."/>
            <person name="Pollara V.J."/>
            <person name="Ponting C.P."/>
            <person name="Schuler G."/>
            <person name="Schultz J."/>
            <person name="Slater G."/>
            <person name="Smit A.F."/>
            <person name="Stupka E."/>
            <person name="Szustakowski J."/>
            <person name="Thierry-Mieg D."/>
            <person name="Thierry-Mieg J."/>
            <person name="Wagner L."/>
            <person name="Wallis J."/>
            <person name="Wheeler R."/>
            <person name="Williams A."/>
            <person name="Wolf Y.I."/>
            <person name="Wolfe K.H."/>
            <person name="Yang S.P."/>
            <person name="Yeh R.F."/>
            <person name="Collins F."/>
            <person name="Guyer M.S."/>
            <person name="Peterson J."/>
            <person name="Felsenfeld A."/>
            <person name="Wetterstrand K.A."/>
            <person name="Patrinos A."/>
            <person name="Morgan M.J."/>
            <person name="de Jong P."/>
            <person name="Catanese J.J."/>
            <person name="Osoegawa K."/>
            <person name="Shizuya H."/>
            <person name="Choi S."/>
            <person name="Chen Y.J."/>
        </authorList>
    </citation>
    <scope>NUCLEOTIDE SEQUENCE [LARGE SCALE GENOMIC DNA]</scope>
</reference>
<dbReference type="OpenTargets" id="ENSG00000006530"/>
<gene>
    <name evidence="1" type="primary">AGK</name>
</gene>
<keyword evidence="3 4" id="KW-1267">Proteomics identification</keyword>
<dbReference type="OrthoDB" id="9979394at2759"/>
<reference evidence="6" key="5">
    <citation type="journal article" date="2012" name="Proc. Natl. Acad. Sci. U.S.A.">
        <title>N-terminal acetylome analyses and functional insights of the N-terminal acetyltransferase NatB.</title>
        <authorList>
            <person name="Van Damme P."/>
            <person name="Lasa M."/>
            <person name="Polevoda B."/>
            <person name="Gazquez C."/>
            <person name="Elosegui-Artola A."/>
            <person name="Kim D.S."/>
            <person name="De Juan-Pardo E."/>
            <person name="Demeyer K."/>
            <person name="Hole K."/>
            <person name="Larrea E."/>
            <person name="Timmerman E."/>
            <person name="Prieto J."/>
            <person name="Arnesen T."/>
            <person name="Sherman F."/>
            <person name="Gevaert K."/>
            <person name="Aldabe R."/>
        </authorList>
    </citation>
    <scope>IDENTIFICATION BY MASS SPECTROMETRY [LARGE SCALE ANALYSIS]</scope>
</reference>
<dbReference type="ChiTaRS" id="AGK">
    <property type="organism name" value="human"/>
</dbReference>
<keyword evidence="2" id="KW-1185">Reference proteome</keyword>
<dbReference type="MassIVE" id="A0A3B3IRM6"/>